<dbReference type="KEGG" id="jda:BW727_102082"/>
<protein>
    <submittedName>
        <fullName evidence="9">Putative undecaprenyl-phosphate N-acetylglucosaminyl 1-phosphate transferase</fullName>
        <ecNumber evidence="9">2.7.8.33</ecNumber>
    </submittedName>
</protein>
<feature type="transmembrane region" description="Helical" evidence="8">
    <location>
        <begin position="72"/>
        <end position="91"/>
    </location>
</feature>
<sequence length="364" mass="39929">MYDMFRVLMMGIFTTILTLALTPLVRLLAFKVGATDKPDKRRVNKTIMPTMGGIAIYLSFFIAIFFLQPIALSVSVPLFIAATIIVITGIIDDIKELNPKLKLLGNVAAALVIYFIAEVRMDLVSIPIFGDIHLGIFSFPITIIWILAITNATNLIDGLDGLATGVSIIALGTMAVISFFFLGGSNIPVFIMIFTLICAAVGFLPYNFYPAKIFLGDTGALFLGFMISVLSLYGLKNVTFISLIIPITILGIPITDTIYAMLRRYLNHMPISSADKHHMHHRLMSLGLTHKQTVLTIYGVALIFSLIALLFPMTTIGGTVLILVALVIGLELFVELIGLVGEDRRPLLKTLKKIANKINKRDNP</sequence>
<dbReference type="PROSITE" id="PS01348">
    <property type="entry name" value="MRAY_2"/>
    <property type="match status" value="1"/>
</dbReference>
<dbReference type="GO" id="GO:0044038">
    <property type="term" value="P:cell wall macromolecule biosynthetic process"/>
    <property type="evidence" value="ECO:0007669"/>
    <property type="project" value="TreeGrafter"/>
</dbReference>
<evidence type="ECO:0000256" key="6">
    <source>
        <dbReference type="ARBA" id="ARBA00023136"/>
    </source>
</evidence>
<feature type="binding site" evidence="7">
    <location>
        <position position="217"/>
    </location>
    <ligand>
        <name>Mg(2+)</name>
        <dbReference type="ChEBI" id="CHEBI:18420"/>
    </ligand>
</feature>
<evidence type="ECO:0000313" key="10">
    <source>
        <dbReference type="Proteomes" id="UP000188993"/>
    </source>
</evidence>
<keyword evidence="7" id="KW-0460">Magnesium</keyword>
<evidence type="ECO:0000256" key="3">
    <source>
        <dbReference type="ARBA" id="ARBA00022679"/>
    </source>
</evidence>
<evidence type="ECO:0000256" key="2">
    <source>
        <dbReference type="ARBA" id="ARBA00022475"/>
    </source>
</evidence>
<evidence type="ECO:0000256" key="1">
    <source>
        <dbReference type="ARBA" id="ARBA00004651"/>
    </source>
</evidence>
<keyword evidence="7" id="KW-0479">Metal-binding</keyword>
<dbReference type="InterPro" id="IPR018480">
    <property type="entry name" value="PNAcMuramoyl-5peptid_Trfase_CS"/>
</dbReference>
<feature type="transmembrane region" description="Helical" evidence="8">
    <location>
        <begin position="213"/>
        <end position="234"/>
    </location>
</feature>
<keyword evidence="10" id="KW-1185">Reference proteome</keyword>
<evidence type="ECO:0000256" key="4">
    <source>
        <dbReference type="ARBA" id="ARBA00022692"/>
    </source>
</evidence>
<dbReference type="GO" id="GO:0046872">
    <property type="term" value="F:metal ion binding"/>
    <property type="evidence" value="ECO:0007669"/>
    <property type="project" value="UniProtKB-KW"/>
</dbReference>
<dbReference type="PANTHER" id="PTHR22926">
    <property type="entry name" value="PHOSPHO-N-ACETYLMURAMOYL-PENTAPEPTIDE-TRANSFERASE"/>
    <property type="match status" value="1"/>
</dbReference>
<feature type="transmembrane region" description="Helical" evidence="8">
    <location>
        <begin position="6"/>
        <end position="25"/>
    </location>
</feature>
<feature type="transmembrane region" description="Helical" evidence="8">
    <location>
        <begin position="132"/>
        <end position="150"/>
    </location>
</feature>
<dbReference type="PANTHER" id="PTHR22926:SF3">
    <property type="entry name" value="UNDECAPRENYL-PHOSPHATE ALPHA-N-ACETYLGLUCOSAMINYL 1-PHOSPHATE TRANSFERASE"/>
    <property type="match status" value="1"/>
</dbReference>
<gene>
    <name evidence="9" type="primary">tagO</name>
    <name evidence="9" type="ORF">BW727_102082</name>
</gene>
<feature type="transmembrane region" description="Helical" evidence="8">
    <location>
        <begin position="103"/>
        <end position="120"/>
    </location>
</feature>
<feature type="transmembrane region" description="Helical" evidence="8">
    <location>
        <begin position="187"/>
        <end position="206"/>
    </location>
</feature>
<dbReference type="EMBL" id="CP019728">
    <property type="protein sequence ID" value="AQS54396.1"/>
    <property type="molecule type" value="Genomic_DNA"/>
</dbReference>
<evidence type="ECO:0000313" key="9">
    <source>
        <dbReference type="EMBL" id="AQS54396.1"/>
    </source>
</evidence>
<comment type="subcellular location">
    <subcellularLocation>
        <location evidence="1">Cell membrane</location>
        <topology evidence="1">Multi-pass membrane protein</topology>
    </subcellularLocation>
</comment>
<dbReference type="GO" id="GO:0071555">
    <property type="term" value="P:cell wall organization"/>
    <property type="evidence" value="ECO:0007669"/>
    <property type="project" value="TreeGrafter"/>
</dbReference>
<dbReference type="GO" id="GO:0005886">
    <property type="term" value="C:plasma membrane"/>
    <property type="evidence" value="ECO:0007669"/>
    <property type="project" value="UniProtKB-SubCell"/>
</dbReference>
<keyword evidence="5 8" id="KW-1133">Transmembrane helix</keyword>
<reference evidence="9 10" key="1">
    <citation type="journal article" date="2014" name="Int. J. Syst. Evol. Microbiol.">
        <title>Jeotgalibaca dankookensis gen. nov., sp. nov., a member of the family Carnobacteriaceae, isolated from seujeot (Korean traditional food).</title>
        <authorList>
            <person name="Lee D.G."/>
            <person name="Trujillo M.E."/>
            <person name="Kang H."/>
            <person name="Ahn T.Y."/>
        </authorList>
    </citation>
    <scope>NUCLEOTIDE SEQUENCE [LARGE SCALE GENOMIC DNA]</scope>
    <source>
        <strain evidence="9 10">EX-07</strain>
    </source>
</reference>
<feature type="transmembrane region" description="Helical" evidence="8">
    <location>
        <begin position="46"/>
        <end position="66"/>
    </location>
</feature>
<feature type="transmembrane region" description="Helical" evidence="8">
    <location>
        <begin position="162"/>
        <end position="181"/>
    </location>
</feature>
<keyword evidence="4 8" id="KW-0812">Transmembrane</keyword>
<keyword evidence="6 8" id="KW-0472">Membrane</keyword>
<proteinExistence type="predicted"/>
<dbReference type="CDD" id="cd06853">
    <property type="entry name" value="GT_WecA_like"/>
    <property type="match status" value="1"/>
</dbReference>
<accession>A0A1S6IS69</accession>
<dbReference type="STRING" id="708126.BW727_102082"/>
<dbReference type="Pfam" id="PF00953">
    <property type="entry name" value="Glycos_transf_4"/>
    <property type="match status" value="1"/>
</dbReference>
<feature type="transmembrane region" description="Helical" evidence="8">
    <location>
        <begin position="240"/>
        <end position="262"/>
    </location>
</feature>
<evidence type="ECO:0000256" key="5">
    <source>
        <dbReference type="ARBA" id="ARBA00022989"/>
    </source>
</evidence>
<feature type="transmembrane region" description="Helical" evidence="8">
    <location>
        <begin position="294"/>
        <end position="314"/>
    </location>
</feature>
<evidence type="ECO:0000256" key="8">
    <source>
        <dbReference type="SAM" id="Phobius"/>
    </source>
</evidence>
<dbReference type="EC" id="2.7.8.33" evidence="9"/>
<feature type="binding site" evidence="7">
    <location>
        <position position="154"/>
    </location>
    <ligand>
        <name>Mg(2+)</name>
        <dbReference type="ChEBI" id="CHEBI:18420"/>
    </ligand>
</feature>
<dbReference type="GO" id="GO:0036380">
    <property type="term" value="F:UDP-N-acetylglucosamine-undecaprenyl-phosphate N-acetylglucosaminephosphotransferase activity"/>
    <property type="evidence" value="ECO:0007669"/>
    <property type="project" value="UniProtKB-EC"/>
</dbReference>
<organism evidence="9 10">
    <name type="scientific">Jeotgalibaca dankookensis</name>
    <dbReference type="NCBI Taxonomy" id="708126"/>
    <lineage>
        <taxon>Bacteria</taxon>
        <taxon>Bacillati</taxon>
        <taxon>Bacillota</taxon>
        <taxon>Bacilli</taxon>
        <taxon>Lactobacillales</taxon>
        <taxon>Carnobacteriaceae</taxon>
        <taxon>Jeotgalibaca</taxon>
    </lineage>
</organism>
<evidence type="ECO:0000256" key="7">
    <source>
        <dbReference type="PIRSR" id="PIRSR600715-1"/>
    </source>
</evidence>
<dbReference type="Proteomes" id="UP000188993">
    <property type="component" value="Chromosome"/>
</dbReference>
<keyword evidence="2" id="KW-1003">Cell membrane</keyword>
<feature type="transmembrane region" description="Helical" evidence="8">
    <location>
        <begin position="320"/>
        <end position="340"/>
    </location>
</feature>
<keyword evidence="3 9" id="KW-0808">Transferase</keyword>
<name>A0A1S6IS69_9LACT</name>
<comment type="cofactor">
    <cofactor evidence="7">
        <name>Mg(2+)</name>
        <dbReference type="ChEBI" id="CHEBI:18420"/>
    </cofactor>
</comment>
<dbReference type="AlphaFoldDB" id="A0A1S6IS69"/>
<dbReference type="GO" id="GO:0009103">
    <property type="term" value="P:lipopolysaccharide biosynthetic process"/>
    <property type="evidence" value="ECO:0007669"/>
    <property type="project" value="TreeGrafter"/>
</dbReference>
<dbReference type="InterPro" id="IPR000715">
    <property type="entry name" value="Glycosyl_transferase_4"/>
</dbReference>